<proteinExistence type="predicted"/>
<sequence>FKRAVYAVPRQSIDIGRGHELWFGLFQSALLGSRPYLNVDVSHKAFPMGAPVLKVIGDFNRGQVDQVSGWVQQELHSFLKGMDVVYTNPTTRMAKRMRCNGLREPASQQMFKLEDGTRLSVADYFARKLNFRLRYPNLPVLHVGSTVRSVYVPAELCDIPAGQALNKNNPEECTRDIIRYAATSAGDGEEVWRDAAVAGNALQRADGTVRYGENVRAGARYAQLSARHRHAAAEHQAGGTGGHNRGAAEPGRCVREGEAEGGAGERTDRAADAVREGHDGGQEGHRHEHAQQHHAQDQRQNERHEPLHLAGRQGDVHRGGRYAPAQRERAERGGRGGTVRSDRLPVQLQRAAAGRPGRDDPRPGEHRAAAAAAVQAVQRCAARAHHVLPGRCVGRPVCGNTYDRAAGTARGDCARRAGLQAGGDVHRGAEAPPHALLPAARRNHDPGSVRVLPGEPCGRAGRRQADQVRRAVRRLELPSGQSAGADVQSVPPVCALQPGGIVPGPDLLRPSGRLPRPGVH</sequence>
<keyword evidence="4" id="KW-1185">Reference proteome</keyword>
<dbReference type="Pfam" id="PF02170">
    <property type="entry name" value="PAZ"/>
    <property type="match status" value="1"/>
</dbReference>
<organism evidence="3 4">
    <name type="scientific">Anopheles coluzzii</name>
    <name type="common">African malaria mosquito</name>
    <dbReference type="NCBI Taxonomy" id="1518534"/>
    <lineage>
        <taxon>Eukaryota</taxon>
        <taxon>Metazoa</taxon>
        <taxon>Ecdysozoa</taxon>
        <taxon>Arthropoda</taxon>
        <taxon>Hexapoda</taxon>
        <taxon>Insecta</taxon>
        <taxon>Pterygota</taxon>
        <taxon>Neoptera</taxon>
        <taxon>Endopterygota</taxon>
        <taxon>Diptera</taxon>
        <taxon>Nematocera</taxon>
        <taxon>Culicoidea</taxon>
        <taxon>Culicidae</taxon>
        <taxon>Anophelinae</taxon>
        <taxon>Anopheles</taxon>
    </lineage>
</organism>
<accession>A0A6E8WBL6</accession>
<dbReference type="GO" id="GO:0005737">
    <property type="term" value="C:cytoplasm"/>
    <property type="evidence" value="ECO:0007669"/>
    <property type="project" value="UniProtKB-ARBA"/>
</dbReference>
<feature type="region of interest" description="Disordered" evidence="1">
    <location>
        <begin position="226"/>
        <end position="366"/>
    </location>
</feature>
<dbReference type="CDD" id="cd02846">
    <property type="entry name" value="PAZ_argonaute_like"/>
    <property type="match status" value="1"/>
</dbReference>
<dbReference type="VEuPathDB" id="VectorBase:ACON029752"/>
<dbReference type="PROSITE" id="PS50821">
    <property type="entry name" value="PAZ"/>
    <property type="match status" value="1"/>
</dbReference>
<feature type="region of interest" description="Disordered" evidence="1">
    <location>
        <begin position="438"/>
        <end position="466"/>
    </location>
</feature>
<dbReference type="EnsemblMetazoa" id="ACON029752-RA">
    <property type="protein sequence ID" value="ACON029752-PA"/>
    <property type="gene ID" value="ACON029752"/>
</dbReference>
<feature type="region of interest" description="Disordered" evidence="1">
    <location>
        <begin position="501"/>
        <end position="520"/>
    </location>
</feature>
<evidence type="ECO:0000313" key="4">
    <source>
        <dbReference type="Proteomes" id="UP001105220"/>
    </source>
</evidence>
<dbReference type="VEuPathDB" id="VectorBase:ACMO_001809"/>
<reference evidence="3" key="2">
    <citation type="submission" date="2020-05" db="UniProtKB">
        <authorList>
            <consortium name="EnsemblMetazoa"/>
        </authorList>
    </citation>
    <scope>IDENTIFICATION</scope>
    <source>
        <strain evidence="3">Ngousso</strain>
    </source>
</reference>
<dbReference type="InterPro" id="IPR014811">
    <property type="entry name" value="ArgoL1"/>
</dbReference>
<dbReference type="VEuPathDB" id="VectorBase:ACON2_043045"/>
<dbReference type="AlphaFoldDB" id="A0A6E8WBL6"/>
<dbReference type="GO" id="GO:0035194">
    <property type="term" value="P:regulatory ncRNA-mediated post-transcriptional gene silencing"/>
    <property type="evidence" value="ECO:0007669"/>
    <property type="project" value="UniProtKB-ARBA"/>
</dbReference>
<reference key="1">
    <citation type="journal article" date="2019" name="Genes (Basel)">
        <title>A High-Quality De novo Genome Assembly from a Single Mosquito Using PacBio Sequencing.</title>
        <authorList>
            <person name="Kingan S.B."/>
            <person name="Heaton H."/>
            <person name="Cudini J."/>
            <person name="Lambert C.C."/>
            <person name="Baybayan P."/>
            <person name="Galvin B.D."/>
            <person name="Durbin R."/>
            <person name="Korlach J."/>
            <person name="Lawniczak M.K.N."/>
        </authorList>
    </citation>
    <scope>NUCLEOTIDE SEQUENCE [LARGE SCALE GENOMIC DNA]</scope>
    <source>
        <strain>Mali-NIH</strain>
    </source>
</reference>
<protein>
    <submittedName>
        <fullName evidence="3">PAZ domain-containing protein</fullName>
    </submittedName>
</protein>
<dbReference type="InterPro" id="IPR003100">
    <property type="entry name" value="PAZ_dom"/>
</dbReference>
<dbReference type="GO" id="GO:0004521">
    <property type="term" value="F:RNA endonuclease activity"/>
    <property type="evidence" value="ECO:0007669"/>
    <property type="project" value="UniProtKB-ARBA"/>
</dbReference>
<dbReference type="SMART" id="SM01163">
    <property type="entry name" value="DUF1785"/>
    <property type="match status" value="1"/>
</dbReference>
<dbReference type="Proteomes" id="UP001105220">
    <property type="component" value="Unplaced"/>
</dbReference>
<name>A0A6E8WBL6_ANOCL</name>
<dbReference type="SUPFAM" id="SSF101690">
    <property type="entry name" value="PAZ domain"/>
    <property type="match status" value="1"/>
</dbReference>
<dbReference type="PANTHER" id="PTHR22891">
    <property type="entry name" value="EUKARYOTIC TRANSLATION INITIATION FACTOR 2C"/>
    <property type="match status" value="1"/>
</dbReference>
<evidence type="ECO:0000259" key="2">
    <source>
        <dbReference type="PROSITE" id="PS50821"/>
    </source>
</evidence>
<feature type="domain" description="PAZ" evidence="2">
    <location>
        <begin position="66"/>
        <end position="161"/>
    </location>
</feature>
<feature type="compositionally biased region" description="Basic and acidic residues" evidence="1">
    <location>
        <begin position="356"/>
        <end position="366"/>
    </location>
</feature>
<evidence type="ECO:0000313" key="3">
    <source>
        <dbReference type="EnsemblMetazoa" id="ACON029752-PA"/>
    </source>
</evidence>
<feature type="compositionally biased region" description="Basic and acidic residues" evidence="1">
    <location>
        <begin position="252"/>
        <end position="307"/>
    </location>
</feature>
<dbReference type="InterPro" id="IPR036085">
    <property type="entry name" value="PAZ_dom_sf"/>
</dbReference>
<evidence type="ECO:0000256" key="1">
    <source>
        <dbReference type="SAM" id="MobiDB-lite"/>
    </source>
</evidence>
<dbReference type="GO" id="GO:0003723">
    <property type="term" value="F:RNA binding"/>
    <property type="evidence" value="ECO:0007669"/>
    <property type="project" value="InterPro"/>
</dbReference>
<dbReference type="Pfam" id="PF08699">
    <property type="entry name" value="ArgoL1"/>
    <property type="match status" value="1"/>
</dbReference>
<dbReference type="Gene3D" id="2.170.260.10">
    <property type="entry name" value="paz domain"/>
    <property type="match status" value="1"/>
</dbReference>